<evidence type="ECO:0000313" key="1">
    <source>
        <dbReference type="EMBL" id="CAM98057.1"/>
    </source>
</evidence>
<evidence type="ECO:0000313" key="2">
    <source>
        <dbReference type="Proteomes" id="UP000240230"/>
    </source>
</evidence>
<organism evidence="1 2">
    <name type="scientific">Lisianthus necrosis virus</name>
    <dbReference type="NCBI Taxonomy" id="334425"/>
    <lineage>
        <taxon>Viruses</taxon>
        <taxon>Riboviria</taxon>
        <taxon>Orthornavirae</taxon>
        <taxon>Kitrinoviricota</taxon>
        <taxon>Tolucaviricetes</taxon>
        <taxon>Tolivirales</taxon>
        <taxon>Tombusviridae</taxon>
        <taxon>Procedovirinae</taxon>
        <taxon>Tombusvirus</taxon>
        <taxon>Tombusvirus melongenae</taxon>
    </lineage>
</organism>
<dbReference type="EMBL" id="AM711119">
    <property type="protein sequence ID" value="CAM98057.1"/>
    <property type="molecule type" value="Genomic_RNA"/>
</dbReference>
<name>A7M8Y5_9TOMB</name>
<sequence length="39" mass="4132">MPSRLCGMSLTLIGCQFSTGVAATEQHFEHGWSHPSGGL</sequence>
<proteinExistence type="predicted"/>
<accession>A7M8Y5</accession>
<dbReference type="PROSITE" id="PS51257">
    <property type="entry name" value="PROKAR_LIPOPROTEIN"/>
    <property type="match status" value="1"/>
</dbReference>
<dbReference type="Proteomes" id="UP000240230">
    <property type="component" value="Genome"/>
</dbReference>
<protein>
    <submittedName>
        <fullName evidence="1">Uncharacterized protein</fullName>
    </submittedName>
</protein>
<reference evidence="1 2" key="1">
    <citation type="submission" date="2008-10" db="EMBL/GenBank/DDBJ databases">
        <title>Molecular diagnosis of Lisianthus necrosis virus Zantedeschia strain.</title>
        <authorList>
            <person name="Chang Y.S."/>
            <person name="Chen Y.K."/>
        </authorList>
    </citation>
    <scope>NUCLEOTIDE SEQUENCE [LARGE SCALE GENOMIC DNA]</scope>
    <source>
        <strain evidence="1 2">Zantedeschia</strain>
    </source>
</reference>